<dbReference type="EMBL" id="BJNW01000009">
    <property type="protein sequence ID" value="GEC99110.1"/>
    <property type="molecule type" value="Genomic_DNA"/>
</dbReference>
<organism evidence="1 2">
    <name type="scientific">Kocuria varians</name>
    <name type="common">Micrococcus varians</name>
    <dbReference type="NCBI Taxonomy" id="1272"/>
    <lineage>
        <taxon>Bacteria</taxon>
        <taxon>Bacillati</taxon>
        <taxon>Actinomycetota</taxon>
        <taxon>Actinomycetes</taxon>
        <taxon>Micrococcales</taxon>
        <taxon>Micrococcaceae</taxon>
        <taxon>Kocuria</taxon>
    </lineage>
</organism>
<evidence type="ECO:0000313" key="1">
    <source>
        <dbReference type="EMBL" id="GEC99110.1"/>
    </source>
</evidence>
<dbReference type="GO" id="GO:0008641">
    <property type="term" value="F:ubiquitin-like modifier activating enzyme activity"/>
    <property type="evidence" value="ECO:0007669"/>
    <property type="project" value="InterPro"/>
</dbReference>
<dbReference type="AlphaFoldDB" id="A0A4Y4D8M1"/>
<accession>A0A4Y4D8M1</accession>
<protein>
    <recommendedName>
        <fullName evidence="3">THIF-type NAD/FAD binding fold domain-containing protein</fullName>
    </recommendedName>
</protein>
<gene>
    <name evidence="1" type="ORF">KVA01_12650</name>
</gene>
<dbReference type="InterPro" id="IPR035985">
    <property type="entry name" value="Ubiquitin-activating_enz"/>
</dbReference>
<reference evidence="1 2" key="1">
    <citation type="submission" date="2019-06" db="EMBL/GenBank/DDBJ databases">
        <title>Whole genome shotgun sequence of Kocuria varians NBRC 15358.</title>
        <authorList>
            <person name="Hosoyama A."/>
            <person name="Uohara A."/>
            <person name="Ohji S."/>
            <person name="Ichikawa N."/>
        </authorList>
    </citation>
    <scope>NUCLEOTIDE SEQUENCE [LARGE SCALE GENOMIC DNA]</scope>
    <source>
        <strain evidence="1 2">NBRC 15358</strain>
    </source>
</reference>
<comment type="caution">
    <text evidence="1">The sequence shown here is derived from an EMBL/GenBank/DDBJ whole genome shotgun (WGS) entry which is preliminary data.</text>
</comment>
<sequence length="232" mass="24174">MLLTGLGPLPAAVALALADAGVCLLNVTDPARVRVSDIHDGPYPAESEGLPRELALRSLLRRRSPRCAPISAPDLFPSAAVRGAVVLHGWTVAGELLDDLQEPPAPDVDPRMPTLTVLADGPCVLRWPLTDSAHRPCARCVADAARRARAIARGHPLVTGAPPLSERAEPIRRVTHAVAAGEITGLVLSTALGLDDDAATGSHAGPVARHGLRRIPLPPAPDCLCSLAFAKP</sequence>
<proteinExistence type="predicted"/>
<evidence type="ECO:0000313" key="2">
    <source>
        <dbReference type="Proteomes" id="UP000315730"/>
    </source>
</evidence>
<evidence type="ECO:0008006" key="3">
    <source>
        <dbReference type="Google" id="ProtNLM"/>
    </source>
</evidence>
<dbReference type="Proteomes" id="UP000315730">
    <property type="component" value="Unassembled WGS sequence"/>
</dbReference>
<name>A0A4Y4D8M1_KOCVA</name>
<dbReference type="OrthoDB" id="4883645at2"/>
<keyword evidence="2" id="KW-1185">Reference proteome</keyword>
<dbReference type="SUPFAM" id="SSF69572">
    <property type="entry name" value="Activating enzymes of the ubiquitin-like proteins"/>
    <property type="match status" value="1"/>
</dbReference>